<proteinExistence type="predicted"/>
<name>A0A0X8H1U0_9FIRM</name>
<dbReference type="EMBL" id="CP013213">
    <property type="protein sequence ID" value="AMC94554.1"/>
    <property type="molecule type" value="Genomic_DNA"/>
</dbReference>
<accession>A0A0X8H1U0</accession>
<feature type="transmembrane region" description="Helical" evidence="1">
    <location>
        <begin position="41"/>
        <end position="62"/>
    </location>
</feature>
<dbReference type="KEGG" id="erl:AOC36_11400"/>
<gene>
    <name evidence="2" type="ORF">AOC36_11400</name>
</gene>
<feature type="transmembrane region" description="Helical" evidence="1">
    <location>
        <begin position="16"/>
        <end position="35"/>
    </location>
</feature>
<dbReference type="AlphaFoldDB" id="A0A0X8H1U0"/>
<dbReference type="OrthoDB" id="3035551at2"/>
<dbReference type="Proteomes" id="UP000063781">
    <property type="component" value="Chromosome"/>
</dbReference>
<keyword evidence="1" id="KW-0812">Transmembrane</keyword>
<keyword evidence="1" id="KW-0472">Membrane</keyword>
<reference evidence="2 3" key="1">
    <citation type="submission" date="2015-10" db="EMBL/GenBank/DDBJ databases">
        <title>Erysipelothrix larvae sp. LV19 isolated from the larval gut of the rhinoceros beetle, Trypoxylus dichotomus.</title>
        <authorList>
            <person name="Lim S."/>
            <person name="Kim B.-C."/>
        </authorList>
    </citation>
    <scope>NUCLEOTIDE SEQUENCE [LARGE SCALE GENOMIC DNA]</scope>
    <source>
        <strain evidence="2 3">LV19</strain>
    </source>
</reference>
<evidence type="ECO:0000313" key="3">
    <source>
        <dbReference type="Proteomes" id="UP000063781"/>
    </source>
</evidence>
<evidence type="ECO:0000313" key="2">
    <source>
        <dbReference type="EMBL" id="AMC94554.1"/>
    </source>
</evidence>
<evidence type="ECO:0000256" key="1">
    <source>
        <dbReference type="SAM" id="Phobius"/>
    </source>
</evidence>
<keyword evidence="3" id="KW-1185">Reference proteome</keyword>
<sequence length="109" mass="11469">MKLTKVIDALFIGTRYGSWGMGVLGIILSVILAFANLSMGLGPTLLCVAALFVSLGITVLLAPQKLSDRFMKSNNKVTAGVVCILGAAIIAGLTYYTNGGFPIMNLLFI</sequence>
<feature type="transmembrane region" description="Helical" evidence="1">
    <location>
        <begin position="74"/>
        <end position="96"/>
    </location>
</feature>
<keyword evidence="1" id="KW-1133">Transmembrane helix</keyword>
<organism evidence="2 3">
    <name type="scientific">Erysipelothrix larvae</name>
    <dbReference type="NCBI Taxonomy" id="1514105"/>
    <lineage>
        <taxon>Bacteria</taxon>
        <taxon>Bacillati</taxon>
        <taxon>Bacillota</taxon>
        <taxon>Erysipelotrichia</taxon>
        <taxon>Erysipelotrichales</taxon>
        <taxon>Erysipelotrichaceae</taxon>
        <taxon>Erysipelothrix</taxon>
    </lineage>
</organism>
<protein>
    <submittedName>
        <fullName evidence="2">Uncharacterized protein</fullName>
    </submittedName>
</protein>
<dbReference type="RefSeq" id="WP_067634423.1">
    <property type="nucleotide sequence ID" value="NZ_CP013213.1"/>
</dbReference>